<sequence>MKKKTGKEKLTKEDKKFMIGVSGFMTALIFIVWIGSLAYYW</sequence>
<gene>
    <name evidence="2" type="ORF">S01H4_07981</name>
    <name evidence="3" type="ORF">S01H4_32019</name>
</gene>
<proteinExistence type="predicted"/>
<dbReference type="EMBL" id="BART01002678">
    <property type="protein sequence ID" value="GAG66059.1"/>
    <property type="molecule type" value="Genomic_DNA"/>
</dbReference>
<feature type="transmembrane region" description="Helical" evidence="1">
    <location>
        <begin position="21"/>
        <end position="40"/>
    </location>
</feature>
<evidence type="ECO:0000313" key="2">
    <source>
        <dbReference type="EMBL" id="GAG66059.1"/>
    </source>
</evidence>
<keyword evidence="1" id="KW-0472">Membrane</keyword>
<dbReference type="EMBL" id="BART01016685">
    <property type="protein sequence ID" value="GAG84908.1"/>
    <property type="molecule type" value="Genomic_DNA"/>
</dbReference>
<dbReference type="AlphaFoldDB" id="X0Z9Z4"/>
<name>X0Z9Z4_9ZZZZ</name>
<evidence type="ECO:0000313" key="3">
    <source>
        <dbReference type="EMBL" id="GAG84908.1"/>
    </source>
</evidence>
<evidence type="ECO:0000256" key="1">
    <source>
        <dbReference type="SAM" id="Phobius"/>
    </source>
</evidence>
<keyword evidence="1" id="KW-0812">Transmembrane</keyword>
<reference evidence="2" key="1">
    <citation type="journal article" date="2014" name="Front. Microbiol.">
        <title>High frequency of phylogenetically diverse reductive dehalogenase-homologous genes in deep subseafloor sedimentary metagenomes.</title>
        <authorList>
            <person name="Kawai M."/>
            <person name="Futagami T."/>
            <person name="Toyoda A."/>
            <person name="Takaki Y."/>
            <person name="Nishi S."/>
            <person name="Hori S."/>
            <person name="Arai W."/>
            <person name="Tsubouchi T."/>
            <person name="Morono Y."/>
            <person name="Uchiyama I."/>
            <person name="Ito T."/>
            <person name="Fujiyama A."/>
            <person name="Inagaki F."/>
            <person name="Takami H."/>
        </authorList>
    </citation>
    <scope>NUCLEOTIDE SEQUENCE</scope>
    <source>
        <strain evidence="2">Expedition CK06-06</strain>
    </source>
</reference>
<accession>X0Z9Z4</accession>
<organism evidence="2">
    <name type="scientific">marine sediment metagenome</name>
    <dbReference type="NCBI Taxonomy" id="412755"/>
    <lineage>
        <taxon>unclassified sequences</taxon>
        <taxon>metagenomes</taxon>
        <taxon>ecological metagenomes</taxon>
    </lineage>
</organism>
<protein>
    <submittedName>
        <fullName evidence="2">Uncharacterized protein</fullName>
    </submittedName>
</protein>
<comment type="caution">
    <text evidence="2">The sequence shown here is derived from an EMBL/GenBank/DDBJ whole genome shotgun (WGS) entry which is preliminary data.</text>
</comment>
<keyword evidence="1" id="KW-1133">Transmembrane helix</keyword>